<comment type="caution">
    <text evidence="2">The sequence shown here is derived from an EMBL/GenBank/DDBJ whole genome shotgun (WGS) entry which is preliminary data.</text>
</comment>
<dbReference type="AlphaFoldDB" id="A0A9P5PBD0"/>
<feature type="non-terminal residue" evidence="2">
    <location>
        <position position="1"/>
    </location>
</feature>
<dbReference type="Proteomes" id="UP000772434">
    <property type="component" value="Unassembled WGS sequence"/>
</dbReference>
<name>A0A9P5PBD0_9AGAR</name>
<feature type="transmembrane region" description="Helical" evidence="1">
    <location>
        <begin position="118"/>
        <end position="136"/>
    </location>
</feature>
<keyword evidence="3" id="KW-1185">Reference proteome</keyword>
<evidence type="ECO:0000313" key="2">
    <source>
        <dbReference type="EMBL" id="KAF9061881.1"/>
    </source>
</evidence>
<organism evidence="2 3">
    <name type="scientific">Rhodocollybia butyracea</name>
    <dbReference type="NCBI Taxonomy" id="206335"/>
    <lineage>
        <taxon>Eukaryota</taxon>
        <taxon>Fungi</taxon>
        <taxon>Dikarya</taxon>
        <taxon>Basidiomycota</taxon>
        <taxon>Agaricomycotina</taxon>
        <taxon>Agaricomycetes</taxon>
        <taxon>Agaricomycetidae</taxon>
        <taxon>Agaricales</taxon>
        <taxon>Marasmiineae</taxon>
        <taxon>Omphalotaceae</taxon>
        <taxon>Rhodocollybia</taxon>
    </lineage>
</organism>
<proteinExistence type="predicted"/>
<keyword evidence="1" id="KW-0472">Membrane</keyword>
<sequence>DIPGGSGLRCLRGDFHQTCPNSSTTPGKAALKTFIYLSTATLLLFVIVTVTIIVDLIFTTHIFKKPTEPIDFSGYAKKLKINIGCRSFAVVVSDAFLILNPMQLYRSYILYNSRLRVVALPLLVFVLKCGTMSICYV</sequence>
<evidence type="ECO:0000313" key="3">
    <source>
        <dbReference type="Proteomes" id="UP000772434"/>
    </source>
</evidence>
<protein>
    <submittedName>
        <fullName evidence="2">Uncharacterized protein</fullName>
    </submittedName>
</protein>
<dbReference type="EMBL" id="JADNRY010000187">
    <property type="protein sequence ID" value="KAF9061881.1"/>
    <property type="molecule type" value="Genomic_DNA"/>
</dbReference>
<keyword evidence="1" id="KW-0812">Transmembrane</keyword>
<feature type="transmembrane region" description="Helical" evidence="1">
    <location>
        <begin position="34"/>
        <end position="58"/>
    </location>
</feature>
<accession>A0A9P5PBD0</accession>
<gene>
    <name evidence="2" type="ORF">BDP27DRAFT_1369245</name>
</gene>
<evidence type="ECO:0000256" key="1">
    <source>
        <dbReference type="SAM" id="Phobius"/>
    </source>
</evidence>
<keyword evidence="1" id="KW-1133">Transmembrane helix</keyword>
<reference evidence="2" key="1">
    <citation type="submission" date="2020-11" db="EMBL/GenBank/DDBJ databases">
        <authorList>
            <consortium name="DOE Joint Genome Institute"/>
            <person name="Ahrendt S."/>
            <person name="Riley R."/>
            <person name="Andreopoulos W."/>
            <person name="Labutti K."/>
            <person name="Pangilinan J."/>
            <person name="Ruiz-Duenas F.J."/>
            <person name="Barrasa J.M."/>
            <person name="Sanchez-Garcia M."/>
            <person name="Camarero S."/>
            <person name="Miyauchi S."/>
            <person name="Serrano A."/>
            <person name="Linde D."/>
            <person name="Babiker R."/>
            <person name="Drula E."/>
            <person name="Ayuso-Fernandez I."/>
            <person name="Pacheco R."/>
            <person name="Padilla G."/>
            <person name="Ferreira P."/>
            <person name="Barriuso J."/>
            <person name="Kellner H."/>
            <person name="Castanera R."/>
            <person name="Alfaro M."/>
            <person name="Ramirez L."/>
            <person name="Pisabarro A.G."/>
            <person name="Kuo A."/>
            <person name="Tritt A."/>
            <person name="Lipzen A."/>
            <person name="He G."/>
            <person name="Yan M."/>
            <person name="Ng V."/>
            <person name="Cullen D."/>
            <person name="Martin F."/>
            <person name="Rosso M.-N."/>
            <person name="Henrissat B."/>
            <person name="Hibbett D."/>
            <person name="Martinez A.T."/>
            <person name="Grigoriev I.V."/>
        </authorList>
    </citation>
    <scope>NUCLEOTIDE SEQUENCE</scope>
    <source>
        <strain evidence="2">AH 40177</strain>
    </source>
</reference>